<organism evidence="1 2">
    <name type="scientific">Naganishia adeliensis</name>
    <dbReference type="NCBI Taxonomy" id="92952"/>
    <lineage>
        <taxon>Eukaryota</taxon>
        <taxon>Fungi</taxon>
        <taxon>Dikarya</taxon>
        <taxon>Basidiomycota</taxon>
        <taxon>Agaricomycotina</taxon>
        <taxon>Tremellomycetes</taxon>
        <taxon>Filobasidiales</taxon>
        <taxon>Filobasidiaceae</taxon>
        <taxon>Naganishia</taxon>
    </lineage>
</organism>
<protein>
    <submittedName>
        <fullName evidence="1">Uncharacterized protein</fullName>
    </submittedName>
</protein>
<dbReference type="Proteomes" id="UP001230649">
    <property type="component" value="Unassembled WGS sequence"/>
</dbReference>
<keyword evidence="2" id="KW-1185">Reference proteome</keyword>
<dbReference type="EMBL" id="JASBWS010000122">
    <property type="protein sequence ID" value="KAJ9095562.1"/>
    <property type="molecule type" value="Genomic_DNA"/>
</dbReference>
<proteinExistence type="predicted"/>
<comment type="caution">
    <text evidence="1">The sequence shown here is derived from an EMBL/GenBank/DDBJ whole genome shotgun (WGS) entry which is preliminary data.</text>
</comment>
<gene>
    <name evidence="1" type="ORF">QFC20_006609</name>
</gene>
<evidence type="ECO:0000313" key="1">
    <source>
        <dbReference type="EMBL" id="KAJ9095562.1"/>
    </source>
</evidence>
<reference evidence="1" key="1">
    <citation type="submission" date="2023-04" db="EMBL/GenBank/DDBJ databases">
        <title>Draft Genome sequencing of Naganishia species isolated from polar environments using Oxford Nanopore Technology.</title>
        <authorList>
            <person name="Leo P."/>
            <person name="Venkateswaran K."/>
        </authorList>
    </citation>
    <scope>NUCLEOTIDE SEQUENCE</scope>
    <source>
        <strain evidence="1">MNA-CCFEE 5262</strain>
    </source>
</reference>
<sequence length="188" mass="20715">MSSDLELTASWRADADKSQPFDEDLQVIQPKATKKKLAPSAEDLRPTGRPALLEGLSKPLVYHRSGNLSTALQTLVHLLEESRTIASASRPGKDADDLDFAVQQVASAWKDFNHCLPASVIFEERGHPKRLAIQAVNMRFDKSLAELTEFATLATAVDDSLKKCIEPVVRRMIEEFGSGKQSVQKGVE</sequence>
<accession>A0ACC2V9B1</accession>
<evidence type="ECO:0000313" key="2">
    <source>
        <dbReference type="Proteomes" id="UP001230649"/>
    </source>
</evidence>
<name>A0ACC2V9B1_9TREE</name>